<name>A0A4R2PT81_9PSEU</name>
<dbReference type="OrthoDB" id="3175606at2"/>
<dbReference type="InterPro" id="IPR010998">
    <property type="entry name" value="Integrase_recombinase_N"/>
</dbReference>
<dbReference type="Proteomes" id="UP000294911">
    <property type="component" value="Unassembled WGS sequence"/>
</dbReference>
<gene>
    <name evidence="8" type="ORF">EV191_1312</name>
</gene>
<dbReference type="PANTHER" id="PTHR30629">
    <property type="entry name" value="PROPHAGE INTEGRASE"/>
    <property type="match status" value="1"/>
</dbReference>
<evidence type="ECO:0000256" key="5">
    <source>
        <dbReference type="PROSITE-ProRule" id="PRU01248"/>
    </source>
</evidence>
<sequence length="388" mass="43596">MTKRRNRGDGSLYWSERRQRWIVEVTIGYKPSGERITTSRSAVKKEKAKQLLKELVRDLDDGTPSGSVRYTVGDAVLNWLAYGLAGRSTETKDNYENLARLHLLPQLGKRKLRELAAEDVDKWLADRATLVSTRTVRLLHSILNRSVKHAQARDKVKRNVVGLCDIPTGLEGRPSKSLTFDQAVAVLTASEHSPLHAYIVLSILIGARTEELRVLTWDHVDFYGNKNTVPVTLPSIAVWHSVRDGGDTKTKKSRRTLAMPTRCVVALRLHRLRQHHIRHKAGNRWHDNGLVFASTVGTELDAHNVRRGFRKVVKTAGLAPEDWTPREMRHSFVSLLSDSGVAIEDIAKLVGHSGTAVTEAVYRHQIRPVMVEGATAMNDIFPRTTRNS</sequence>
<dbReference type="InterPro" id="IPR013762">
    <property type="entry name" value="Integrase-like_cat_sf"/>
</dbReference>
<comment type="caution">
    <text evidence="8">The sequence shown here is derived from an EMBL/GenBank/DDBJ whole genome shotgun (WGS) entry which is preliminary data.</text>
</comment>
<evidence type="ECO:0000256" key="3">
    <source>
        <dbReference type="ARBA" id="ARBA00023125"/>
    </source>
</evidence>
<organism evidence="8 9">
    <name type="scientific">Tamaricihabitans halophyticus</name>
    <dbReference type="NCBI Taxonomy" id="1262583"/>
    <lineage>
        <taxon>Bacteria</taxon>
        <taxon>Bacillati</taxon>
        <taxon>Actinomycetota</taxon>
        <taxon>Actinomycetes</taxon>
        <taxon>Pseudonocardiales</taxon>
        <taxon>Pseudonocardiaceae</taxon>
        <taxon>Tamaricihabitans</taxon>
    </lineage>
</organism>
<dbReference type="PANTHER" id="PTHR30629:SF2">
    <property type="entry name" value="PROPHAGE INTEGRASE INTS-RELATED"/>
    <property type="match status" value="1"/>
</dbReference>
<protein>
    <submittedName>
        <fullName evidence="8">Site-specific recombinase XerD</fullName>
    </submittedName>
</protein>
<keyword evidence="9" id="KW-1185">Reference proteome</keyword>
<dbReference type="Gene3D" id="1.10.443.10">
    <property type="entry name" value="Intergrase catalytic core"/>
    <property type="match status" value="1"/>
</dbReference>
<evidence type="ECO:0000256" key="1">
    <source>
        <dbReference type="ARBA" id="ARBA00008857"/>
    </source>
</evidence>
<dbReference type="InterPro" id="IPR002104">
    <property type="entry name" value="Integrase_catalytic"/>
</dbReference>
<evidence type="ECO:0000256" key="4">
    <source>
        <dbReference type="ARBA" id="ARBA00023172"/>
    </source>
</evidence>
<dbReference type="SUPFAM" id="SSF56349">
    <property type="entry name" value="DNA breaking-rejoining enzymes"/>
    <property type="match status" value="1"/>
</dbReference>
<dbReference type="PROSITE" id="PS51898">
    <property type="entry name" value="TYR_RECOMBINASE"/>
    <property type="match status" value="1"/>
</dbReference>
<dbReference type="PROSITE" id="PS51900">
    <property type="entry name" value="CB"/>
    <property type="match status" value="1"/>
</dbReference>
<dbReference type="CDD" id="cd01189">
    <property type="entry name" value="INT_ICEBs1_C_like"/>
    <property type="match status" value="1"/>
</dbReference>
<dbReference type="RefSeq" id="WP_132881330.1">
    <property type="nucleotide sequence ID" value="NZ_SLXQ01000031.1"/>
</dbReference>
<dbReference type="InterPro" id="IPR050808">
    <property type="entry name" value="Phage_Integrase"/>
</dbReference>
<keyword evidence="2" id="KW-0229">DNA integration</keyword>
<evidence type="ECO:0000259" key="6">
    <source>
        <dbReference type="PROSITE" id="PS51898"/>
    </source>
</evidence>
<evidence type="ECO:0000259" key="7">
    <source>
        <dbReference type="PROSITE" id="PS51900"/>
    </source>
</evidence>
<dbReference type="GO" id="GO:0006310">
    <property type="term" value="P:DNA recombination"/>
    <property type="evidence" value="ECO:0007669"/>
    <property type="project" value="UniProtKB-KW"/>
</dbReference>
<accession>A0A4R2PT81</accession>
<dbReference type="EMBL" id="SLXQ01000031">
    <property type="protein sequence ID" value="TCP39203.1"/>
    <property type="molecule type" value="Genomic_DNA"/>
</dbReference>
<feature type="domain" description="Tyr recombinase" evidence="6">
    <location>
        <begin position="173"/>
        <end position="376"/>
    </location>
</feature>
<reference evidence="8 9" key="1">
    <citation type="submission" date="2019-03" db="EMBL/GenBank/DDBJ databases">
        <title>Genomic Encyclopedia of Type Strains, Phase IV (KMG-IV): sequencing the most valuable type-strain genomes for metagenomic binning, comparative biology and taxonomic classification.</title>
        <authorList>
            <person name="Goeker M."/>
        </authorList>
    </citation>
    <scope>NUCLEOTIDE SEQUENCE [LARGE SCALE GENOMIC DNA]</scope>
    <source>
        <strain evidence="8 9">DSM 45765</strain>
    </source>
</reference>
<feature type="domain" description="Core-binding (CB)" evidence="7">
    <location>
        <begin position="70"/>
        <end position="151"/>
    </location>
</feature>
<dbReference type="AlphaFoldDB" id="A0A4R2PT81"/>
<keyword evidence="3 5" id="KW-0238">DNA-binding</keyword>
<dbReference type="GO" id="GO:0015074">
    <property type="term" value="P:DNA integration"/>
    <property type="evidence" value="ECO:0007669"/>
    <property type="project" value="UniProtKB-KW"/>
</dbReference>
<dbReference type="Gene3D" id="1.10.150.130">
    <property type="match status" value="1"/>
</dbReference>
<evidence type="ECO:0000313" key="9">
    <source>
        <dbReference type="Proteomes" id="UP000294911"/>
    </source>
</evidence>
<evidence type="ECO:0000256" key="2">
    <source>
        <dbReference type="ARBA" id="ARBA00022908"/>
    </source>
</evidence>
<dbReference type="InterPro" id="IPR044068">
    <property type="entry name" value="CB"/>
</dbReference>
<proteinExistence type="inferred from homology"/>
<evidence type="ECO:0000313" key="8">
    <source>
        <dbReference type="EMBL" id="TCP39203.1"/>
    </source>
</evidence>
<comment type="similarity">
    <text evidence="1">Belongs to the 'phage' integrase family.</text>
</comment>
<dbReference type="Pfam" id="PF00589">
    <property type="entry name" value="Phage_integrase"/>
    <property type="match status" value="1"/>
</dbReference>
<dbReference type="InterPro" id="IPR011010">
    <property type="entry name" value="DNA_brk_join_enz"/>
</dbReference>
<keyword evidence="4" id="KW-0233">DNA recombination</keyword>
<dbReference type="GO" id="GO:0003677">
    <property type="term" value="F:DNA binding"/>
    <property type="evidence" value="ECO:0007669"/>
    <property type="project" value="UniProtKB-UniRule"/>
</dbReference>